<keyword evidence="8 10" id="KW-0503">Monooxygenase</keyword>
<feature type="binding site" description="axial binding residue" evidence="9">
    <location>
        <position position="441"/>
    </location>
    <ligand>
        <name>heme</name>
        <dbReference type="ChEBI" id="CHEBI:30413"/>
    </ligand>
    <ligandPart>
        <name>Fe</name>
        <dbReference type="ChEBI" id="CHEBI:18248"/>
    </ligandPart>
</feature>
<dbReference type="InterPro" id="IPR017972">
    <property type="entry name" value="Cyt_P450_CS"/>
</dbReference>
<protein>
    <submittedName>
        <fullName evidence="11">Cytochrome P450</fullName>
    </submittedName>
</protein>
<evidence type="ECO:0000256" key="3">
    <source>
        <dbReference type="ARBA" id="ARBA00010617"/>
    </source>
</evidence>
<dbReference type="SUPFAM" id="SSF48264">
    <property type="entry name" value="Cytochrome P450"/>
    <property type="match status" value="1"/>
</dbReference>
<comment type="caution">
    <text evidence="11">The sequence shown here is derived from an EMBL/GenBank/DDBJ whole genome shotgun (WGS) entry which is preliminary data.</text>
</comment>
<evidence type="ECO:0000256" key="10">
    <source>
        <dbReference type="RuleBase" id="RU000461"/>
    </source>
</evidence>
<accession>A0A8I3A9T4</accession>
<keyword evidence="12" id="KW-1185">Reference proteome</keyword>
<keyword evidence="4 9" id="KW-0349">Heme</keyword>
<dbReference type="PANTHER" id="PTHR46300:SF7">
    <property type="entry name" value="P450, PUTATIVE (EUROFUNG)-RELATED"/>
    <property type="match status" value="1"/>
</dbReference>
<dbReference type="PRINTS" id="PR00463">
    <property type="entry name" value="EP450I"/>
</dbReference>
<dbReference type="PROSITE" id="PS00086">
    <property type="entry name" value="CYTOCHROME_P450"/>
    <property type="match status" value="1"/>
</dbReference>
<evidence type="ECO:0000256" key="7">
    <source>
        <dbReference type="ARBA" id="ARBA00023004"/>
    </source>
</evidence>
<evidence type="ECO:0000256" key="6">
    <source>
        <dbReference type="ARBA" id="ARBA00023002"/>
    </source>
</evidence>
<dbReference type="InterPro" id="IPR001128">
    <property type="entry name" value="Cyt_P450"/>
</dbReference>
<evidence type="ECO:0000256" key="2">
    <source>
        <dbReference type="ARBA" id="ARBA00005179"/>
    </source>
</evidence>
<comment type="pathway">
    <text evidence="2">Secondary metabolite biosynthesis.</text>
</comment>
<dbReference type="InterPro" id="IPR036396">
    <property type="entry name" value="Cyt_P450_sf"/>
</dbReference>
<evidence type="ECO:0000256" key="4">
    <source>
        <dbReference type="ARBA" id="ARBA00022617"/>
    </source>
</evidence>
<comment type="similarity">
    <text evidence="3 10">Belongs to the cytochrome P450 family.</text>
</comment>
<dbReference type="PANTHER" id="PTHR46300">
    <property type="entry name" value="P450, PUTATIVE (EUROFUNG)-RELATED-RELATED"/>
    <property type="match status" value="1"/>
</dbReference>
<dbReference type="CDD" id="cd11065">
    <property type="entry name" value="CYP64-like"/>
    <property type="match status" value="1"/>
</dbReference>
<organism evidence="11 12">
    <name type="scientific">Boletus reticuloceps</name>
    <dbReference type="NCBI Taxonomy" id="495285"/>
    <lineage>
        <taxon>Eukaryota</taxon>
        <taxon>Fungi</taxon>
        <taxon>Dikarya</taxon>
        <taxon>Basidiomycota</taxon>
        <taxon>Agaricomycotina</taxon>
        <taxon>Agaricomycetes</taxon>
        <taxon>Agaricomycetidae</taxon>
        <taxon>Boletales</taxon>
        <taxon>Boletineae</taxon>
        <taxon>Boletaceae</taxon>
        <taxon>Boletoideae</taxon>
        <taxon>Boletus</taxon>
    </lineage>
</organism>
<dbReference type="Proteomes" id="UP000683000">
    <property type="component" value="Unassembled WGS sequence"/>
</dbReference>
<dbReference type="Gene3D" id="1.10.630.10">
    <property type="entry name" value="Cytochrome P450"/>
    <property type="match status" value="1"/>
</dbReference>
<dbReference type="AlphaFoldDB" id="A0A8I3A9T4"/>
<keyword evidence="5 9" id="KW-0479">Metal-binding</keyword>
<proteinExistence type="inferred from homology"/>
<dbReference type="InterPro" id="IPR002401">
    <property type="entry name" value="Cyt_P450_E_grp-I"/>
</dbReference>
<evidence type="ECO:0000256" key="1">
    <source>
        <dbReference type="ARBA" id="ARBA00001971"/>
    </source>
</evidence>
<dbReference type="EMBL" id="JAGFBS010000014">
    <property type="protein sequence ID" value="KAG6375513.1"/>
    <property type="molecule type" value="Genomic_DNA"/>
</dbReference>
<dbReference type="PRINTS" id="PR00385">
    <property type="entry name" value="P450"/>
</dbReference>
<comment type="cofactor">
    <cofactor evidence="1 9">
        <name>heme</name>
        <dbReference type="ChEBI" id="CHEBI:30413"/>
    </cofactor>
</comment>
<evidence type="ECO:0000313" key="11">
    <source>
        <dbReference type="EMBL" id="KAG6375513.1"/>
    </source>
</evidence>
<dbReference type="OrthoDB" id="2789670at2759"/>
<sequence length="513" mass="57796">MKGGVIFVLLVALYIIKRRRRWHPPNVPLPPGPRSFPLLGAALSIDASKPWFTYFVWRKSFGDLIYTRIFHMDVLIINSVKVARDLLDHRSNIYSDRPRFATTEPYGIADGTILLPYGDTWRLHRRIYHQALNSEAAAKYRPMQCAKARQLIVNLAEDPRHYSAHLHTYSTSIIMSIVYGYDTAPTNDPYVEYAEQGVKAISKATDPKGAALLAMFPFLLKLPTWMPGSFKAEAALAMYYATGFRKVLFGMALERIATGVGTPSMISDAVKKNEINGNLSEVTLAIRNTSAVAYGGRYLWRIYCSTLAHTSMQLRRKHLNVFVLAMVLFPEAQKRAQKEIDTVVGSDRLPNFSDRPSLPFVEAVLRETFRWYPAAPLALPRATTNEDVYEGSYIPKGPGIGHDEQTYPEPFKFNPERFIKEDGTLTEEDFPFGFGFGRRICPGRHVADASMWIAIASMLATLDFLKAKDDHGNEIDFSPEFISGPTSRPKPFPCRIVPRMSPSTINGLTMQDI</sequence>
<keyword evidence="7 9" id="KW-0408">Iron</keyword>
<dbReference type="GO" id="GO:0004497">
    <property type="term" value="F:monooxygenase activity"/>
    <property type="evidence" value="ECO:0007669"/>
    <property type="project" value="UniProtKB-KW"/>
</dbReference>
<dbReference type="GO" id="GO:0005506">
    <property type="term" value="F:iron ion binding"/>
    <property type="evidence" value="ECO:0007669"/>
    <property type="project" value="InterPro"/>
</dbReference>
<dbReference type="Pfam" id="PF00067">
    <property type="entry name" value="p450"/>
    <property type="match status" value="2"/>
</dbReference>
<evidence type="ECO:0000256" key="5">
    <source>
        <dbReference type="ARBA" id="ARBA00022723"/>
    </source>
</evidence>
<evidence type="ECO:0000256" key="8">
    <source>
        <dbReference type="ARBA" id="ARBA00023033"/>
    </source>
</evidence>
<keyword evidence="6 10" id="KW-0560">Oxidoreductase</keyword>
<gene>
    <name evidence="11" type="ORF">JVT61DRAFT_3072</name>
</gene>
<dbReference type="GO" id="GO:0020037">
    <property type="term" value="F:heme binding"/>
    <property type="evidence" value="ECO:0007669"/>
    <property type="project" value="InterPro"/>
</dbReference>
<name>A0A8I3A9T4_9AGAM</name>
<dbReference type="InterPro" id="IPR050364">
    <property type="entry name" value="Cytochrome_P450_fung"/>
</dbReference>
<evidence type="ECO:0000256" key="9">
    <source>
        <dbReference type="PIRSR" id="PIRSR602401-1"/>
    </source>
</evidence>
<reference evidence="11" key="1">
    <citation type="submission" date="2021-03" db="EMBL/GenBank/DDBJ databases">
        <title>Evolutionary innovations through gain and loss of genes in the ectomycorrhizal Boletales.</title>
        <authorList>
            <person name="Wu G."/>
            <person name="Miyauchi S."/>
            <person name="Morin E."/>
            <person name="Yang Z.-L."/>
            <person name="Xu J."/>
            <person name="Martin F.M."/>
        </authorList>
    </citation>
    <scope>NUCLEOTIDE SEQUENCE</scope>
    <source>
        <strain evidence="11">BR01</strain>
    </source>
</reference>
<evidence type="ECO:0000313" key="12">
    <source>
        <dbReference type="Proteomes" id="UP000683000"/>
    </source>
</evidence>
<dbReference type="GO" id="GO:0016705">
    <property type="term" value="F:oxidoreductase activity, acting on paired donors, with incorporation or reduction of molecular oxygen"/>
    <property type="evidence" value="ECO:0007669"/>
    <property type="project" value="InterPro"/>
</dbReference>